<keyword evidence="1" id="KW-0802">TPR repeat</keyword>
<proteinExistence type="predicted"/>
<feature type="repeat" description="TPR" evidence="1">
    <location>
        <begin position="217"/>
        <end position="250"/>
    </location>
</feature>
<feature type="region of interest" description="Disordered" evidence="3">
    <location>
        <begin position="441"/>
        <end position="461"/>
    </location>
</feature>
<dbReference type="SUPFAM" id="SSF81901">
    <property type="entry name" value="HCP-like"/>
    <property type="match status" value="1"/>
</dbReference>
<sequence length="882" mass="100495">MNNFRPYIYSVLAVALFLAGCSGSNPISKLYHNVAARDNGYFLAREKMKEAEAAVAKSQVYDYNRPLAIFPSPNETSSLTIAPMLEDVIKKASFPIQRHKTSNWVDDSYILVGKARFYKGDFDDAIKTFKYVNTISKDVHIRQLALVWLMRSYLKTEEYDNALAVSDFIKKEKLNKQNAALYYLARAQYYTIQNDLNKTIENLEYAVPLISKKDERGLARFTLAQLYQQKGENKKAYAQYNKILKRNPPYELGFFSKLNMGQVTELSNPNDKKRIEKYYAKLLKDLKNEEYRDKIYYEMAKFELKQNNYNKALEHLASSTKASVNNPSQKAYSFLLAGQTYYEKLQNYRLAQAYYDSTTKIMPPTAPEYLAVTERRDILTAFTTQLFTVEIQDSLITLARLDTAAFNKRLNRYIAGQRKKLEEEEARIQAALIAGSKTTTRSGLFGQNNQNNQNNKSNTSGGLWYFDNPAMVGTARAEFIRTWGNRKLQDNWRRSSVEASGPSLQNQTPGQIAAADSAANAPKPDPAIAWREAYMRDIPFTPEKQQKAEDSLQTALFKLANIYNQQLKEPARAAETFEKLLARNPQTKYAAETYYNLYLLYTLLNDPRAATYAAKLRSEFPNSTFVRIIDQPDYMARNAAANLKIKQLYDSAYTLYEADKLKEAAELTATIKKDNPQSEINDKLAFLEILILGKTNQVNLYKDAAVRFVFDYPRSPLNPRAQDILKAIQSYESGQLNYVAPPKQTNLPAAPIAPPTPTAVNYQLNSAAPHYFVIAYPRGTAALNNLPKQYSDYNARFNQTDNLTLSPYVLGDSTEIFVVKGFPDSRRAQAYAVKQKAPQSPIGKIRGVDFSTFVISADNFPLLYKAANLEEYMAFYRKNYQK</sequence>
<dbReference type="RefSeq" id="WP_200507122.1">
    <property type="nucleotide sequence ID" value="NZ_JAEHFX010000008.1"/>
</dbReference>
<dbReference type="SMART" id="SM00028">
    <property type="entry name" value="TPR"/>
    <property type="match status" value="5"/>
</dbReference>
<feature type="region of interest" description="Disordered" evidence="3">
    <location>
        <begin position="493"/>
        <end position="523"/>
    </location>
</feature>
<gene>
    <name evidence="4" type="ORF">I5M27_14890</name>
</gene>
<dbReference type="Pfam" id="PF13174">
    <property type="entry name" value="TPR_6"/>
    <property type="match status" value="1"/>
</dbReference>
<organism evidence="4 5">
    <name type="scientific">Adhaeribacter terrigena</name>
    <dbReference type="NCBI Taxonomy" id="2793070"/>
    <lineage>
        <taxon>Bacteria</taxon>
        <taxon>Pseudomonadati</taxon>
        <taxon>Bacteroidota</taxon>
        <taxon>Cytophagia</taxon>
        <taxon>Cytophagales</taxon>
        <taxon>Hymenobacteraceae</taxon>
        <taxon>Adhaeribacter</taxon>
    </lineage>
</organism>
<dbReference type="SUPFAM" id="SSF48452">
    <property type="entry name" value="TPR-like"/>
    <property type="match status" value="1"/>
</dbReference>
<dbReference type="InterPro" id="IPR019734">
    <property type="entry name" value="TPR_rpt"/>
</dbReference>
<dbReference type="Gene3D" id="1.25.40.10">
    <property type="entry name" value="Tetratricopeptide repeat domain"/>
    <property type="match status" value="4"/>
</dbReference>
<name>A0ABS1C4G9_9BACT</name>
<accession>A0ABS1C4G9</accession>
<dbReference type="InterPro" id="IPR011990">
    <property type="entry name" value="TPR-like_helical_dom_sf"/>
</dbReference>
<dbReference type="PANTHER" id="PTHR37423">
    <property type="entry name" value="SOLUBLE LYTIC MUREIN TRANSGLYCOSYLASE-RELATED"/>
    <property type="match status" value="1"/>
</dbReference>
<reference evidence="4 5" key="1">
    <citation type="submission" date="2020-12" db="EMBL/GenBank/DDBJ databases">
        <title>Bacterial novel species Adhaeribacter sp. BT258 isolated from soil.</title>
        <authorList>
            <person name="Jung H.-Y."/>
        </authorList>
    </citation>
    <scope>NUCLEOTIDE SEQUENCE [LARGE SCALE GENOMIC DNA]</scope>
    <source>
        <strain evidence="4 5">BT258</strain>
    </source>
</reference>
<dbReference type="PANTHER" id="PTHR37423:SF2">
    <property type="entry name" value="MEMBRANE-BOUND LYTIC MUREIN TRANSGLYCOSYLASE C"/>
    <property type="match status" value="1"/>
</dbReference>
<keyword evidence="2" id="KW-0175">Coiled coil</keyword>
<evidence type="ECO:0000256" key="3">
    <source>
        <dbReference type="SAM" id="MobiDB-lite"/>
    </source>
</evidence>
<evidence type="ECO:0000313" key="4">
    <source>
        <dbReference type="EMBL" id="MBK0404281.1"/>
    </source>
</evidence>
<comment type="caution">
    <text evidence="4">The sequence shown here is derived from an EMBL/GenBank/DDBJ whole genome shotgun (WGS) entry which is preliminary data.</text>
</comment>
<dbReference type="EMBL" id="JAEHFX010000008">
    <property type="protein sequence ID" value="MBK0404281.1"/>
    <property type="molecule type" value="Genomic_DNA"/>
</dbReference>
<evidence type="ECO:0000256" key="1">
    <source>
        <dbReference type="PROSITE-ProRule" id="PRU00339"/>
    </source>
</evidence>
<dbReference type="PROSITE" id="PS50005">
    <property type="entry name" value="TPR"/>
    <property type="match status" value="1"/>
</dbReference>
<evidence type="ECO:0000313" key="5">
    <source>
        <dbReference type="Proteomes" id="UP000644147"/>
    </source>
</evidence>
<dbReference type="PROSITE" id="PS51257">
    <property type="entry name" value="PROKAR_LIPOPROTEIN"/>
    <property type="match status" value="1"/>
</dbReference>
<keyword evidence="5" id="KW-1185">Reference proteome</keyword>
<protein>
    <submittedName>
        <fullName evidence="4">Tetratricopeptide repeat protein</fullName>
    </submittedName>
</protein>
<feature type="compositionally biased region" description="Low complexity" evidence="3">
    <location>
        <begin position="513"/>
        <end position="522"/>
    </location>
</feature>
<feature type="coiled-coil region" evidence="2">
    <location>
        <begin position="407"/>
        <end position="434"/>
    </location>
</feature>
<dbReference type="Proteomes" id="UP000644147">
    <property type="component" value="Unassembled WGS sequence"/>
</dbReference>
<evidence type="ECO:0000256" key="2">
    <source>
        <dbReference type="SAM" id="Coils"/>
    </source>
</evidence>